<dbReference type="AlphaFoldDB" id="A0A1I6D1Q3"/>
<keyword evidence="1" id="KW-0472">Membrane</keyword>
<evidence type="ECO:0000256" key="1">
    <source>
        <dbReference type="SAM" id="Phobius"/>
    </source>
</evidence>
<gene>
    <name evidence="2" type="ORF">SAMN05660706_10468</name>
</gene>
<keyword evidence="1" id="KW-0812">Transmembrane</keyword>
<dbReference type="Proteomes" id="UP000199584">
    <property type="component" value="Unassembled WGS sequence"/>
</dbReference>
<dbReference type="EMBL" id="FOYM01000004">
    <property type="protein sequence ID" value="SFQ99301.1"/>
    <property type="molecule type" value="Genomic_DNA"/>
</dbReference>
<sequence>MICFMKALPAPIKSWVVLFAVIKQVSTSQELTAEGRAAMAIMAWTIVIWVTDTLPKSISGLAIPILLLWGRSFTEKMVLACFGLAVLLWATGSIHGFKARMAKCMLPHG</sequence>
<proteinExistence type="predicted"/>
<feature type="transmembrane region" description="Helical" evidence="1">
    <location>
        <begin position="37"/>
        <end position="70"/>
    </location>
</feature>
<evidence type="ECO:0008006" key="4">
    <source>
        <dbReference type="Google" id="ProtNLM"/>
    </source>
</evidence>
<protein>
    <recommendedName>
        <fullName evidence="4">Sodium:sulfate symporter transmembrane region</fullName>
    </recommendedName>
</protein>
<evidence type="ECO:0000313" key="2">
    <source>
        <dbReference type="EMBL" id="SFQ99301.1"/>
    </source>
</evidence>
<keyword evidence="1" id="KW-1133">Transmembrane helix</keyword>
<name>A0A1I6D1Q3_9FIRM</name>
<reference evidence="3" key="1">
    <citation type="submission" date="2016-10" db="EMBL/GenBank/DDBJ databases">
        <authorList>
            <person name="Varghese N."/>
            <person name="Submissions S."/>
        </authorList>
    </citation>
    <scope>NUCLEOTIDE SEQUENCE [LARGE SCALE GENOMIC DNA]</scope>
    <source>
        <strain evidence="3">DSM 3669</strain>
    </source>
</reference>
<accession>A0A1I6D1Q3</accession>
<feature type="transmembrane region" description="Helical" evidence="1">
    <location>
        <begin position="77"/>
        <end position="97"/>
    </location>
</feature>
<keyword evidence="3" id="KW-1185">Reference proteome</keyword>
<evidence type="ECO:0000313" key="3">
    <source>
        <dbReference type="Proteomes" id="UP000199584"/>
    </source>
</evidence>
<dbReference type="STRING" id="39060.SAMN05660706_10468"/>
<organism evidence="2 3">
    <name type="scientific">Desulfoscipio geothermicus DSM 3669</name>
    <dbReference type="NCBI Taxonomy" id="1121426"/>
    <lineage>
        <taxon>Bacteria</taxon>
        <taxon>Bacillati</taxon>
        <taxon>Bacillota</taxon>
        <taxon>Clostridia</taxon>
        <taxon>Eubacteriales</taxon>
        <taxon>Desulfallaceae</taxon>
        <taxon>Desulfoscipio</taxon>
    </lineage>
</organism>